<feature type="transmembrane region" description="Helical" evidence="1">
    <location>
        <begin position="54"/>
        <end position="74"/>
    </location>
</feature>
<evidence type="ECO:0000313" key="2">
    <source>
        <dbReference type="EMBL" id="KAK4445975.1"/>
    </source>
</evidence>
<name>A0AAV9GC09_9PEZI</name>
<proteinExistence type="predicted"/>
<reference evidence="2" key="1">
    <citation type="journal article" date="2023" name="Mol. Phylogenet. Evol.">
        <title>Genome-scale phylogeny and comparative genomics of the fungal order Sordariales.</title>
        <authorList>
            <person name="Hensen N."/>
            <person name="Bonometti L."/>
            <person name="Westerberg I."/>
            <person name="Brannstrom I.O."/>
            <person name="Guillou S."/>
            <person name="Cros-Aarteil S."/>
            <person name="Calhoun S."/>
            <person name="Haridas S."/>
            <person name="Kuo A."/>
            <person name="Mondo S."/>
            <person name="Pangilinan J."/>
            <person name="Riley R."/>
            <person name="LaButti K."/>
            <person name="Andreopoulos B."/>
            <person name="Lipzen A."/>
            <person name="Chen C."/>
            <person name="Yan M."/>
            <person name="Daum C."/>
            <person name="Ng V."/>
            <person name="Clum A."/>
            <person name="Steindorff A."/>
            <person name="Ohm R.A."/>
            <person name="Martin F."/>
            <person name="Silar P."/>
            <person name="Natvig D.O."/>
            <person name="Lalanne C."/>
            <person name="Gautier V."/>
            <person name="Ament-Velasquez S.L."/>
            <person name="Kruys A."/>
            <person name="Hutchinson M.I."/>
            <person name="Powell A.J."/>
            <person name="Barry K."/>
            <person name="Miller A.N."/>
            <person name="Grigoriev I.V."/>
            <person name="Debuchy R."/>
            <person name="Gladieux P."/>
            <person name="Hiltunen Thoren M."/>
            <person name="Johannesson H."/>
        </authorList>
    </citation>
    <scope>NUCLEOTIDE SEQUENCE</scope>
    <source>
        <strain evidence="2">PSN243</strain>
    </source>
</reference>
<keyword evidence="1" id="KW-1133">Transmembrane helix</keyword>
<dbReference type="Proteomes" id="UP001321760">
    <property type="component" value="Unassembled WGS sequence"/>
</dbReference>
<evidence type="ECO:0000313" key="3">
    <source>
        <dbReference type="Proteomes" id="UP001321760"/>
    </source>
</evidence>
<accession>A0AAV9GC09</accession>
<protein>
    <recommendedName>
        <fullName evidence="4">ABC transmembrane type-1 domain-containing protein</fullName>
    </recommendedName>
</protein>
<feature type="transmembrane region" description="Helical" evidence="1">
    <location>
        <begin position="80"/>
        <end position="100"/>
    </location>
</feature>
<keyword evidence="1" id="KW-0812">Transmembrane</keyword>
<sequence>MADRRRRLDHDERRLFLLANIANTANMNILAAPTSKPNVVLQPSLDIISSLGPLLNLAIWFQQILSSATLLLFIRTYLAAQVIGAALLFGSRVAALNAFFASRLLALKSANMTQQALTMLWNSQTSRRIRKKLEYEFFVLILGPTGNLMCLLLFWPGWVVLAAMGWFFCSGS</sequence>
<reference evidence="2" key="2">
    <citation type="submission" date="2023-05" db="EMBL/GenBank/DDBJ databases">
        <authorList>
            <consortium name="Lawrence Berkeley National Laboratory"/>
            <person name="Steindorff A."/>
            <person name="Hensen N."/>
            <person name="Bonometti L."/>
            <person name="Westerberg I."/>
            <person name="Brannstrom I.O."/>
            <person name="Guillou S."/>
            <person name="Cros-Aarteil S."/>
            <person name="Calhoun S."/>
            <person name="Haridas S."/>
            <person name="Kuo A."/>
            <person name="Mondo S."/>
            <person name="Pangilinan J."/>
            <person name="Riley R."/>
            <person name="Labutti K."/>
            <person name="Andreopoulos B."/>
            <person name="Lipzen A."/>
            <person name="Chen C."/>
            <person name="Yanf M."/>
            <person name="Daum C."/>
            <person name="Ng V."/>
            <person name="Clum A."/>
            <person name="Ohm R."/>
            <person name="Martin F."/>
            <person name="Silar P."/>
            <person name="Natvig D."/>
            <person name="Lalanne C."/>
            <person name="Gautier V."/>
            <person name="Ament-Velasquez S.L."/>
            <person name="Kruys A."/>
            <person name="Hutchinson M.I."/>
            <person name="Powell A.J."/>
            <person name="Barry K."/>
            <person name="Miller A.N."/>
            <person name="Grigoriev I.V."/>
            <person name="Debuchy R."/>
            <person name="Gladieux P."/>
            <person name="Thoren M.H."/>
            <person name="Johannesson H."/>
        </authorList>
    </citation>
    <scope>NUCLEOTIDE SEQUENCE</scope>
    <source>
        <strain evidence="2">PSN243</strain>
    </source>
</reference>
<feature type="transmembrane region" description="Helical" evidence="1">
    <location>
        <begin position="137"/>
        <end position="168"/>
    </location>
</feature>
<organism evidence="2 3">
    <name type="scientific">Podospora aff. communis PSN243</name>
    <dbReference type="NCBI Taxonomy" id="3040156"/>
    <lineage>
        <taxon>Eukaryota</taxon>
        <taxon>Fungi</taxon>
        <taxon>Dikarya</taxon>
        <taxon>Ascomycota</taxon>
        <taxon>Pezizomycotina</taxon>
        <taxon>Sordariomycetes</taxon>
        <taxon>Sordariomycetidae</taxon>
        <taxon>Sordariales</taxon>
        <taxon>Podosporaceae</taxon>
        <taxon>Podospora</taxon>
    </lineage>
</organism>
<gene>
    <name evidence="2" type="ORF">QBC34DRAFT_332117</name>
</gene>
<comment type="caution">
    <text evidence="2">The sequence shown here is derived from an EMBL/GenBank/DDBJ whole genome shotgun (WGS) entry which is preliminary data.</text>
</comment>
<dbReference type="EMBL" id="MU865960">
    <property type="protein sequence ID" value="KAK4445975.1"/>
    <property type="molecule type" value="Genomic_DNA"/>
</dbReference>
<dbReference type="AlphaFoldDB" id="A0AAV9GC09"/>
<evidence type="ECO:0000256" key="1">
    <source>
        <dbReference type="SAM" id="Phobius"/>
    </source>
</evidence>
<evidence type="ECO:0008006" key="4">
    <source>
        <dbReference type="Google" id="ProtNLM"/>
    </source>
</evidence>
<keyword evidence="1" id="KW-0472">Membrane</keyword>
<keyword evidence="3" id="KW-1185">Reference proteome</keyword>